<feature type="compositionally biased region" description="Basic residues" evidence="1">
    <location>
        <begin position="120"/>
        <end position="133"/>
    </location>
</feature>
<feature type="region of interest" description="Disordered" evidence="1">
    <location>
        <begin position="109"/>
        <end position="133"/>
    </location>
</feature>
<dbReference type="RefSeq" id="WP_152063110.1">
    <property type="nucleotide sequence ID" value="NZ_CABWIC010000007.1"/>
</dbReference>
<dbReference type="Proteomes" id="UP000405524">
    <property type="component" value="Unassembled WGS sequence"/>
</dbReference>
<reference evidence="2 3" key="1">
    <citation type="submission" date="2019-10" db="EMBL/GenBank/DDBJ databases">
        <authorList>
            <person name="Wolf R A."/>
        </authorList>
    </citation>
    <scope>NUCLEOTIDE SEQUENCE [LARGE SCALE GENOMIC DNA]</scope>
    <source>
        <strain evidence="2">Collinsella_intestinalis_DSM_13632</strain>
    </source>
</reference>
<feature type="compositionally biased region" description="Basic and acidic residues" evidence="1">
    <location>
        <begin position="109"/>
        <end position="119"/>
    </location>
</feature>
<sequence length="133" mass="14681">MCNHTGIKSRHPRFNVDGLPIEIFATDQPGEAYVVTEPATNPVGYLFRRFNACEMTCDAIDEDLTRADLKSMELLSPGKAPKVGTDLGDALWAMMMGLVGASTLAGRPLDEGFHHDEPKPKRKTRSSSKTIRY</sequence>
<gene>
    <name evidence="2" type="ORF">JKKLCJKK_00375</name>
</gene>
<evidence type="ECO:0000313" key="3">
    <source>
        <dbReference type="Proteomes" id="UP000405524"/>
    </source>
</evidence>
<proteinExistence type="predicted"/>
<name>A0A5K1ISG9_9ACTN</name>
<accession>A0A5K1ISG9</accession>
<dbReference type="EMBL" id="CABWIC010000007">
    <property type="protein sequence ID" value="VWL91627.1"/>
    <property type="molecule type" value="Genomic_DNA"/>
</dbReference>
<dbReference type="AlphaFoldDB" id="A0A5K1ISG9"/>
<evidence type="ECO:0000256" key="1">
    <source>
        <dbReference type="SAM" id="MobiDB-lite"/>
    </source>
</evidence>
<dbReference type="GeneID" id="77465366"/>
<evidence type="ECO:0000313" key="2">
    <source>
        <dbReference type="EMBL" id="VWL91627.1"/>
    </source>
</evidence>
<protein>
    <submittedName>
        <fullName evidence="2">Uncharacterized protein</fullName>
    </submittedName>
</protein>
<organism evidence="2 3">
    <name type="scientific">Collinsella intestinalis</name>
    <dbReference type="NCBI Taxonomy" id="147207"/>
    <lineage>
        <taxon>Bacteria</taxon>
        <taxon>Bacillati</taxon>
        <taxon>Actinomycetota</taxon>
        <taxon>Coriobacteriia</taxon>
        <taxon>Coriobacteriales</taxon>
        <taxon>Coriobacteriaceae</taxon>
        <taxon>Collinsella</taxon>
    </lineage>
</organism>